<name>A0A8H4RSE1_9HELO</name>
<dbReference type="EMBL" id="JAAMPI010000207">
    <property type="protein sequence ID" value="KAF4634120.1"/>
    <property type="molecule type" value="Genomic_DNA"/>
</dbReference>
<dbReference type="CDD" id="cd21175">
    <property type="entry name" value="LPMO_AA9"/>
    <property type="match status" value="1"/>
</dbReference>
<comment type="domain">
    <text evidence="6">Has a modular structure: an endo-beta-1,4-glucanase catalytic module at the N-terminus, a linker rich in serines and threonines, and a C-terminal carbohydrate-binding module (CBM).</text>
</comment>
<dbReference type="GO" id="GO:0030245">
    <property type="term" value="P:cellulose catabolic process"/>
    <property type="evidence" value="ECO:0007669"/>
    <property type="project" value="UniProtKB-UniRule"/>
</dbReference>
<dbReference type="GO" id="GO:0008810">
    <property type="term" value="F:cellulase activity"/>
    <property type="evidence" value="ECO:0007669"/>
    <property type="project" value="UniProtKB-UniRule"/>
</dbReference>
<dbReference type="GO" id="GO:0030248">
    <property type="term" value="F:cellulose binding"/>
    <property type="evidence" value="ECO:0007669"/>
    <property type="project" value="UniProtKB-UniRule"/>
</dbReference>
<evidence type="ECO:0000256" key="1">
    <source>
        <dbReference type="ARBA" id="ARBA00001973"/>
    </source>
</evidence>
<evidence type="ECO:0000256" key="8">
    <source>
        <dbReference type="SAM" id="SignalP"/>
    </source>
</evidence>
<evidence type="ECO:0000256" key="3">
    <source>
        <dbReference type="ARBA" id="ARBA00022525"/>
    </source>
</evidence>
<evidence type="ECO:0000256" key="6">
    <source>
        <dbReference type="RuleBase" id="RU368122"/>
    </source>
</evidence>
<accession>A0A8H4RSE1</accession>
<keyword evidence="6" id="KW-0119">Carbohydrate metabolism</keyword>
<dbReference type="Pfam" id="PF03443">
    <property type="entry name" value="AA9"/>
    <property type="match status" value="1"/>
</dbReference>
<evidence type="ECO:0000313" key="11">
    <source>
        <dbReference type="Proteomes" id="UP000566819"/>
    </source>
</evidence>
<evidence type="ECO:0000313" key="10">
    <source>
        <dbReference type="EMBL" id="KAF4634120.1"/>
    </source>
</evidence>
<comment type="subcellular location">
    <subcellularLocation>
        <location evidence="2 6">Secreted</location>
    </subcellularLocation>
</comment>
<dbReference type="Proteomes" id="UP000566819">
    <property type="component" value="Unassembled WGS sequence"/>
</dbReference>
<feature type="compositionally biased region" description="Low complexity" evidence="7">
    <location>
        <begin position="380"/>
        <end position="399"/>
    </location>
</feature>
<dbReference type="PANTHER" id="PTHR33353">
    <property type="entry name" value="PUTATIVE (AFU_ORTHOLOGUE AFUA_1G12560)-RELATED"/>
    <property type="match status" value="1"/>
</dbReference>
<feature type="signal peptide" evidence="8">
    <location>
        <begin position="1"/>
        <end position="18"/>
    </location>
</feature>
<dbReference type="OrthoDB" id="5985073at2759"/>
<evidence type="ECO:0000256" key="4">
    <source>
        <dbReference type="ARBA" id="ARBA00023157"/>
    </source>
</evidence>
<keyword evidence="5" id="KW-0325">Glycoprotein</keyword>
<evidence type="ECO:0000256" key="2">
    <source>
        <dbReference type="ARBA" id="ARBA00004613"/>
    </source>
</evidence>
<reference evidence="10 11" key="1">
    <citation type="submission" date="2020-03" db="EMBL/GenBank/DDBJ databases">
        <title>Draft Genome Sequence of Cudoniella acicularis.</title>
        <authorList>
            <person name="Buettner E."/>
            <person name="Kellner H."/>
        </authorList>
    </citation>
    <scope>NUCLEOTIDE SEQUENCE [LARGE SCALE GENOMIC DNA]</scope>
    <source>
        <strain evidence="10 11">DSM 108380</strain>
    </source>
</reference>
<dbReference type="Gene3D" id="2.70.50.70">
    <property type="match status" value="1"/>
</dbReference>
<proteinExistence type="predicted"/>
<evidence type="ECO:0000259" key="9">
    <source>
        <dbReference type="Pfam" id="PF03443"/>
    </source>
</evidence>
<dbReference type="GO" id="GO:0005576">
    <property type="term" value="C:extracellular region"/>
    <property type="evidence" value="ECO:0007669"/>
    <property type="project" value="UniProtKB-SubCell"/>
</dbReference>
<keyword evidence="6" id="KW-0624">Polysaccharide degradation</keyword>
<keyword evidence="6" id="KW-0136">Cellulose degradation</keyword>
<comment type="caution">
    <text evidence="10">The sequence shown here is derived from an EMBL/GenBank/DDBJ whole genome shotgun (WGS) entry which is preliminary data.</text>
</comment>
<dbReference type="InterPro" id="IPR049892">
    <property type="entry name" value="AA9"/>
</dbReference>
<keyword evidence="8" id="KW-0732">Signal</keyword>
<organism evidence="10 11">
    <name type="scientific">Cudoniella acicularis</name>
    <dbReference type="NCBI Taxonomy" id="354080"/>
    <lineage>
        <taxon>Eukaryota</taxon>
        <taxon>Fungi</taxon>
        <taxon>Dikarya</taxon>
        <taxon>Ascomycota</taxon>
        <taxon>Pezizomycotina</taxon>
        <taxon>Leotiomycetes</taxon>
        <taxon>Helotiales</taxon>
        <taxon>Tricladiaceae</taxon>
        <taxon>Cudoniella</taxon>
    </lineage>
</organism>
<gene>
    <name evidence="10" type="ORF">G7Y89_g3989</name>
</gene>
<protein>
    <recommendedName>
        <fullName evidence="6">AA9 family lytic polysaccharide monooxygenase</fullName>
        <ecNumber evidence="6">1.14.99.56</ecNumber>
    </recommendedName>
    <alternativeName>
        <fullName evidence="6">Endo-beta-1,4-glucanase</fullName>
    </alternativeName>
    <alternativeName>
        <fullName evidence="6">Glycosyl hydrolase 61 family protein</fullName>
    </alternativeName>
</protein>
<dbReference type="AlphaFoldDB" id="A0A8H4RSE1"/>
<comment type="function">
    <text evidence="6">Lytic polysaccharide monooxygenase (LMPO) that depolymerizes crystalline and amorphous polysaccharides via the oxidation of scissile alpha- or beta-(1-4)-glycosidic bonds, yielding C1 and/or C4 oxidation products. Catalysis by LPMOs requires the reduction of the active-site copper from Cu(II) to Cu(I) by a reducing agent and H(2)O(2) or O(2) as a cosubstrate.</text>
</comment>
<sequence>MKLSTLTCTLAALQTAAAHTVFTTLFVNDVDQGDATCVRMPTTPSNATFPINDLSSSDMACGYDGTKGVARVCQVSESANLSFTFREYPDASAPGVIDVSHKGPCAVYMKAVKSAVSDSATGDGWFKIFDEGYDNTTSQWCTEKLMQNNSMLSAQIPDGLAGGYYLVRPELLSLHQSDKSPPNPQFYVGCAQIFLNSTSTSVPQETVEIPGYVNISDPSVLFNIYTPKFPYFTPGPPVYEPEVSNSAVVATANTQAEGLLPQNAILTNANWWGIELDSYSTSDGCWNASINCWDQAATCYSQAPPTGSKNCKIWEQKCTGIQTACNDNDFNGPPNQGKVLTPDLVSNDDSNAEVTSPEPSNTVSQQNPSAATSLTVHLASEPTPFQTSQPQTTLQTSYTEQPTPSSSEHETY</sequence>
<comment type="cofactor">
    <cofactor evidence="1">
        <name>Cu(2+)</name>
        <dbReference type="ChEBI" id="CHEBI:29036"/>
    </cofactor>
</comment>
<dbReference type="EC" id="1.14.99.56" evidence="6"/>
<keyword evidence="11" id="KW-1185">Reference proteome</keyword>
<dbReference type="PANTHER" id="PTHR33353:SF32">
    <property type="entry name" value="ENDO-BETA-1,4-GLUCANASE D"/>
    <property type="match status" value="1"/>
</dbReference>
<dbReference type="InterPro" id="IPR005103">
    <property type="entry name" value="AA9_LPMO"/>
</dbReference>
<evidence type="ECO:0000256" key="5">
    <source>
        <dbReference type="ARBA" id="ARBA00023180"/>
    </source>
</evidence>
<evidence type="ECO:0000256" key="7">
    <source>
        <dbReference type="SAM" id="MobiDB-lite"/>
    </source>
</evidence>
<feature type="region of interest" description="Disordered" evidence="7">
    <location>
        <begin position="332"/>
        <end position="412"/>
    </location>
</feature>
<keyword evidence="3 6" id="KW-0964">Secreted</keyword>
<feature type="chain" id="PRO_5034873279" description="AA9 family lytic polysaccharide monooxygenase" evidence="8">
    <location>
        <begin position="19"/>
        <end position="412"/>
    </location>
</feature>
<keyword evidence="4 6" id="KW-1015">Disulfide bond</keyword>
<comment type="catalytic activity">
    <reaction evidence="6">
        <text>[(1-&gt;4)-beta-D-glucosyl]n+m + reduced acceptor + O2 = 4-dehydro-beta-D-glucosyl-[(1-&gt;4)-beta-D-glucosyl]n-1 + [(1-&gt;4)-beta-D-glucosyl]m + acceptor + H2O.</text>
        <dbReference type="EC" id="1.14.99.56"/>
    </reaction>
</comment>
<feature type="domain" description="Auxiliary Activity family 9 catalytic" evidence="9">
    <location>
        <begin position="19"/>
        <end position="226"/>
    </location>
</feature>
<feature type="compositionally biased region" description="Polar residues" evidence="7">
    <location>
        <begin position="347"/>
        <end position="375"/>
    </location>
</feature>